<keyword evidence="4" id="KW-1185">Reference proteome</keyword>
<accession>A0A813XRG1</accession>
<dbReference type="InterPro" id="IPR000210">
    <property type="entry name" value="BTB/POZ_dom"/>
</dbReference>
<evidence type="ECO:0000259" key="2">
    <source>
        <dbReference type="PROSITE" id="PS50097"/>
    </source>
</evidence>
<dbReference type="Pfam" id="PF00651">
    <property type="entry name" value="BTB"/>
    <property type="match status" value="1"/>
</dbReference>
<name>A0A813XRG1_9BILA</name>
<reference evidence="3" key="1">
    <citation type="submission" date="2021-02" db="EMBL/GenBank/DDBJ databases">
        <authorList>
            <person name="Nowell W R."/>
        </authorList>
    </citation>
    <scope>NUCLEOTIDE SEQUENCE</scope>
    <source>
        <strain evidence="3">Ploen Becks lab</strain>
    </source>
</reference>
<dbReference type="EMBL" id="CAJNOC010001487">
    <property type="protein sequence ID" value="CAF0868998.1"/>
    <property type="molecule type" value="Genomic_DNA"/>
</dbReference>
<sequence length="412" mass="46988">MSNNENEVNLWVSSIVNIESKSDHSLKYLESILGPVKNDPLSYSLGDELNPSESQISKIIQEEINNEVQKELEGVFMHEIIFKVEEKIFIEKINIYEKLCPGSCILKIEALEKQIPEKWFVLWETKVPLNSDKPKLFAPNIKSSPFKTDTIKFTVCGSIYLIDGIEIKGNKIAIGKEDIKENQMSSLSRNLKTLVQNELFADVYFEVDGKLIPAHRNILVYRSEYFRAMLSQNGHFKENFSMQDPIKNPIYIKDIEFDIFLEVLNFLYSGHVNTVDNDTNRNLLIGIMRAADKMNLIELGKLCLYHLTEMIDEDNVIRIFVEACDSENVLHEVLSFCYEVISSNFKKISSTVDFCSLKQELMIKIIENVIPKLNRLTSSVIEGSQNATVTIPASQDLGNTESNDSDDSDDSD</sequence>
<protein>
    <recommendedName>
        <fullName evidence="2">BTB domain-containing protein</fullName>
    </recommendedName>
</protein>
<feature type="compositionally biased region" description="Polar residues" evidence="1">
    <location>
        <begin position="392"/>
        <end position="402"/>
    </location>
</feature>
<dbReference type="AlphaFoldDB" id="A0A813XRG1"/>
<organism evidence="3 4">
    <name type="scientific">Brachionus calyciflorus</name>
    <dbReference type="NCBI Taxonomy" id="104777"/>
    <lineage>
        <taxon>Eukaryota</taxon>
        <taxon>Metazoa</taxon>
        <taxon>Spiralia</taxon>
        <taxon>Gnathifera</taxon>
        <taxon>Rotifera</taxon>
        <taxon>Eurotatoria</taxon>
        <taxon>Monogononta</taxon>
        <taxon>Pseudotrocha</taxon>
        <taxon>Ploima</taxon>
        <taxon>Brachionidae</taxon>
        <taxon>Brachionus</taxon>
    </lineage>
</organism>
<dbReference type="PROSITE" id="PS50097">
    <property type="entry name" value="BTB"/>
    <property type="match status" value="1"/>
</dbReference>
<feature type="domain" description="BTB" evidence="2">
    <location>
        <begin position="201"/>
        <end position="276"/>
    </location>
</feature>
<feature type="compositionally biased region" description="Acidic residues" evidence="1">
    <location>
        <begin position="403"/>
        <end position="412"/>
    </location>
</feature>
<dbReference type="SMART" id="SM00225">
    <property type="entry name" value="BTB"/>
    <property type="match status" value="1"/>
</dbReference>
<evidence type="ECO:0000256" key="1">
    <source>
        <dbReference type="SAM" id="MobiDB-lite"/>
    </source>
</evidence>
<comment type="caution">
    <text evidence="3">The sequence shown here is derived from an EMBL/GenBank/DDBJ whole genome shotgun (WGS) entry which is preliminary data.</text>
</comment>
<dbReference type="OrthoDB" id="409642at2759"/>
<dbReference type="Proteomes" id="UP000663879">
    <property type="component" value="Unassembled WGS sequence"/>
</dbReference>
<dbReference type="SUPFAM" id="SSF54695">
    <property type="entry name" value="POZ domain"/>
    <property type="match status" value="1"/>
</dbReference>
<dbReference type="Gene3D" id="3.30.710.10">
    <property type="entry name" value="Potassium Channel Kv1.1, Chain A"/>
    <property type="match status" value="1"/>
</dbReference>
<dbReference type="InterPro" id="IPR011333">
    <property type="entry name" value="SKP1/BTB/POZ_sf"/>
</dbReference>
<dbReference type="PANTHER" id="PTHR24413">
    <property type="entry name" value="SPECKLE-TYPE POZ PROTEIN"/>
    <property type="match status" value="1"/>
</dbReference>
<evidence type="ECO:0000313" key="3">
    <source>
        <dbReference type="EMBL" id="CAF0868998.1"/>
    </source>
</evidence>
<proteinExistence type="predicted"/>
<gene>
    <name evidence="3" type="ORF">OXX778_LOCUS9834</name>
</gene>
<evidence type="ECO:0000313" key="4">
    <source>
        <dbReference type="Proteomes" id="UP000663879"/>
    </source>
</evidence>
<dbReference type="CDD" id="cd14733">
    <property type="entry name" value="BACK"/>
    <property type="match status" value="1"/>
</dbReference>
<feature type="region of interest" description="Disordered" evidence="1">
    <location>
        <begin position="392"/>
        <end position="412"/>
    </location>
</feature>